<dbReference type="PANTHER" id="PTHR31250:SF14">
    <property type="entry name" value="IQ DOMAIN-CONTAINING PROTEIN IQM2"/>
    <property type="match status" value="1"/>
</dbReference>
<keyword evidence="3" id="KW-0963">Cytoplasm</keyword>
<protein>
    <recommendedName>
        <fullName evidence="8">Calmodulin-binding family protein</fullName>
    </recommendedName>
</protein>
<sequence length="647" mass="73270">MTRARIGAQLDADFRPCGLGPGLGSDSDTGPDAKPWAQMDTLWKRESSTKMGPTLSCPGGSFDSLDEGLDALLKSLSIGNDYVKSSLRSVSFNGRDSSKLIITGSLSFDKRDKQPFNVENQKSSTSQKGNRKVTRFAPSPAKIIEAGSEDEAALKLQKVYRSFRTRRQLADCAVLVEQRCKSGRSPLLLQAEPPENGWKLLDFAMLKRDSVSFFDIKKTESALSRWSRAKSRAAKVGKGLSKDEKARKLALQHWLEAIDPRHRYGHNLHFYYDCWLRCKSKQPFFYWLDVGEGKEVNIDEMCPRSKLQQQCIKYLGPKEREVYEVIIENGKLIYKKSGEILDTTENSSDAKWIFVLSTSKNLYVGQKKKGIFQHSSFLAGGATSAAGRLEVQNGILKAIWPHSGHYRPTEENFQEFIAYLESKNVDLADVKKAPLEGEEETYTSLRPSRSEFDLRRKAKETQEHASNTTSNLKIKNLKRSKSFDTSTDSARAKEERERNNRLMNEEDSEESEEEEEEVNTKSKNSHSDETMKISRFRKQNLFIEENEGEDSTMPSELILRRMNFRTGTLSLQLGKQLPCKWTTGVGPRIRCIRDFPSELRFRALEQVNLSPNSYGANCRGWHCPCDLPSPIPRASAFSSSLKQAQKS</sequence>
<keyword evidence="4" id="KW-0539">Nucleus</keyword>
<dbReference type="Proteomes" id="UP000243459">
    <property type="component" value="Chromosome 3"/>
</dbReference>
<organism evidence="6 7">
    <name type="scientific">Asparagus officinalis</name>
    <name type="common">Garden asparagus</name>
    <dbReference type="NCBI Taxonomy" id="4686"/>
    <lineage>
        <taxon>Eukaryota</taxon>
        <taxon>Viridiplantae</taxon>
        <taxon>Streptophyta</taxon>
        <taxon>Embryophyta</taxon>
        <taxon>Tracheophyta</taxon>
        <taxon>Spermatophyta</taxon>
        <taxon>Magnoliopsida</taxon>
        <taxon>Liliopsida</taxon>
        <taxon>Asparagales</taxon>
        <taxon>Asparagaceae</taxon>
        <taxon>Asparagoideae</taxon>
        <taxon>Asparagus</taxon>
    </lineage>
</organism>
<reference evidence="7" key="1">
    <citation type="journal article" date="2017" name="Nat. Commun.">
        <title>The asparagus genome sheds light on the origin and evolution of a young Y chromosome.</title>
        <authorList>
            <person name="Harkess A."/>
            <person name="Zhou J."/>
            <person name="Xu C."/>
            <person name="Bowers J.E."/>
            <person name="Van der Hulst R."/>
            <person name="Ayyampalayam S."/>
            <person name="Mercati F."/>
            <person name="Riccardi P."/>
            <person name="McKain M.R."/>
            <person name="Kakrana A."/>
            <person name="Tang H."/>
            <person name="Ray J."/>
            <person name="Groenendijk J."/>
            <person name="Arikit S."/>
            <person name="Mathioni S.M."/>
            <person name="Nakano M."/>
            <person name="Shan H."/>
            <person name="Telgmann-Rauber A."/>
            <person name="Kanno A."/>
            <person name="Yue Z."/>
            <person name="Chen H."/>
            <person name="Li W."/>
            <person name="Chen Y."/>
            <person name="Xu X."/>
            <person name="Zhang Y."/>
            <person name="Luo S."/>
            <person name="Chen H."/>
            <person name="Gao J."/>
            <person name="Mao Z."/>
            <person name="Pires J.C."/>
            <person name="Luo M."/>
            <person name="Kudrna D."/>
            <person name="Wing R.A."/>
            <person name="Meyers B.C."/>
            <person name="Yi K."/>
            <person name="Kong H."/>
            <person name="Lavrijsen P."/>
            <person name="Sunseri F."/>
            <person name="Falavigna A."/>
            <person name="Ye Y."/>
            <person name="Leebens-Mack J.H."/>
            <person name="Chen G."/>
        </authorList>
    </citation>
    <scope>NUCLEOTIDE SEQUENCE [LARGE SCALE GENOMIC DNA]</scope>
    <source>
        <strain evidence="7">cv. DH0086</strain>
    </source>
</reference>
<dbReference type="EMBL" id="CM007383">
    <property type="protein sequence ID" value="ONK76483.1"/>
    <property type="molecule type" value="Genomic_DNA"/>
</dbReference>
<feature type="region of interest" description="Disordered" evidence="5">
    <location>
        <begin position="436"/>
        <end position="531"/>
    </location>
</feature>
<feature type="compositionally biased region" description="Basic and acidic residues" evidence="5">
    <location>
        <begin position="490"/>
        <end position="504"/>
    </location>
</feature>
<dbReference type="GO" id="GO:0005737">
    <property type="term" value="C:cytoplasm"/>
    <property type="evidence" value="ECO:0007669"/>
    <property type="project" value="UniProtKB-SubCell"/>
</dbReference>
<proteinExistence type="predicted"/>
<gene>
    <name evidence="6" type="ORF">A4U43_C03F28540</name>
</gene>
<evidence type="ECO:0000256" key="3">
    <source>
        <dbReference type="ARBA" id="ARBA00022490"/>
    </source>
</evidence>
<dbReference type="PANTHER" id="PTHR31250">
    <property type="entry name" value="IQ DOMAIN-CONTAINING PROTEIN IQM3"/>
    <property type="match status" value="1"/>
</dbReference>
<keyword evidence="7" id="KW-1185">Reference proteome</keyword>
<feature type="compositionally biased region" description="Basic and acidic residues" evidence="5">
    <location>
        <begin position="448"/>
        <end position="463"/>
    </location>
</feature>
<evidence type="ECO:0000256" key="4">
    <source>
        <dbReference type="ARBA" id="ARBA00023242"/>
    </source>
</evidence>
<evidence type="ECO:0000313" key="7">
    <source>
        <dbReference type="Proteomes" id="UP000243459"/>
    </source>
</evidence>
<dbReference type="InterPro" id="IPR044159">
    <property type="entry name" value="IQM"/>
</dbReference>
<comment type="subcellular location">
    <subcellularLocation>
        <location evidence="2">Cytoplasm</location>
    </subcellularLocation>
    <subcellularLocation>
        <location evidence="1">Nucleus</location>
    </subcellularLocation>
</comment>
<accession>A0A5P1FFI3</accession>
<evidence type="ECO:0000256" key="2">
    <source>
        <dbReference type="ARBA" id="ARBA00004496"/>
    </source>
</evidence>
<evidence type="ECO:0000313" key="6">
    <source>
        <dbReference type="EMBL" id="ONK76483.1"/>
    </source>
</evidence>
<feature type="compositionally biased region" description="Acidic residues" evidence="5">
    <location>
        <begin position="505"/>
        <end position="517"/>
    </location>
</feature>
<evidence type="ECO:0000256" key="5">
    <source>
        <dbReference type="SAM" id="MobiDB-lite"/>
    </source>
</evidence>
<evidence type="ECO:0000256" key="1">
    <source>
        <dbReference type="ARBA" id="ARBA00004123"/>
    </source>
</evidence>
<dbReference type="OMA" id="NIDEMCP"/>
<dbReference type="AlphaFoldDB" id="A0A5P1FFI3"/>
<dbReference type="Gramene" id="ONK76483">
    <property type="protein sequence ID" value="ONK76483"/>
    <property type="gene ID" value="A4U43_C03F28540"/>
</dbReference>
<name>A0A5P1FFI3_ASPOF</name>
<feature type="compositionally biased region" description="Polar residues" evidence="5">
    <location>
        <begin position="464"/>
        <end position="473"/>
    </location>
</feature>
<evidence type="ECO:0008006" key="8">
    <source>
        <dbReference type="Google" id="ProtNLM"/>
    </source>
</evidence>
<dbReference type="PROSITE" id="PS50096">
    <property type="entry name" value="IQ"/>
    <property type="match status" value="1"/>
</dbReference>
<dbReference type="GO" id="GO:0005634">
    <property type="term" value="C:nucleus"/>
    <property type="evidence" value="ECO:0007669"/>
    <property type="project" value="UniProtKB-SubCell"/>
</dbReference>